<dbReference type="Proteomes" id="UP001060085">
    <property type="component" value="Linkage Group LG02"/>
</dbReference>
<organism evidence="1 2">
    <name type="scientific">Catharanthus roseus</name>
    <name type="common">Madagascar periwinkle</name>
    <name type="synonym">Vinca rosea</name>
    <dbReference type="NCBI Taxonomy" id="4058"/>
    <lineage>
        <taxon>Eukaryota</taxon>
        <taxon>Viridiplantae</taxon>
        <taxon>Streptophyta</taxon>
        <taxon>Embryophyta</taxon>
        <taxon>Tracheophyta</taxon>
        <taxon>Spermatophyta</taxon>
        <taxon>Magnoliopsida</taxon>
        <taxon>eudicotyledons</taxon>
        <taxon>Gunneridae</taxon>
        <taxon>Pentapetalae</taxon>
        <taxon>asterids</taxon>
        <taxon>lamiids</taxon>
        <taxon>Gentianales</taxon>
        <taxon>Apocynaceae</taxon>
        <taxon>Rauvolfioideae</taxon>
        <taxon>Vinceae</taxon>
        <taxon>Catharanthinae</taxon>
        <taxon>Catharanthus</taxon>
    </lineage>
</organism>
<gene>
    <name evidence="1" type="ORF">M9H77_10351</name>
</gene>
<protein>
    <submittedName>
        <fullName evidence="1">Uncharacterized protein</fullName>
    </submittedName>
</protein>
<evidence type="ECO:0000313" key="2">
    <source>
        <dbReference type="Proteomes" id="UP001060085"/>
    </source>
</evidence>
<comment type="caution">
    <text evidence="1">The sequence shown here is derived from an EMBL/GenBank/DDBJ whole genome shotgun (WGS) entry which is preliminary data.</text>
</comment>
<reference evidence="2" key="1">
    <citation type="journal article" date="2023" name="Nat. Plants">
        <title>Single-cell RNA sequencing provides a high-resolution roadmap for understanding the multicellular compartmentation of specialized metabolism.</title>
        <authorList>
            <person name="Sun S."/>
            <person name="Shen X."/>
            <person name="Li Y."/>
            <person name="Li Y."/>
            <person name="Wang S."/>
            <person name="Li R."/>
            <person name="Zhang H."/>
            <person name="Shen G."/>
            <person name="Guo B."/>
            <person name="Wei J."/>
            <person name="Xu J."/>
            <person name="St-Pierre B."/>
            <person name="Chen S."/>
            <person name="Sun C."/>
        </authorList>
    </citation>
    <scope>NUCLEOTIDE SEQUENCE [LARGE SCALE GENOMIC DNA]</scope>
</reference>
<sequence length="339" mass="39916">MDSVQLQKLQAMKNYKNKRAQFIYNFFVYSLTAFLSSLFYLYLFWFPSMRHFFFDFLPNIYSFFFSPKFLFVMGNIIVIILVGESKLRATGSSCSSPANEIYDEYLERSRSLKRSHEMEKNEKTSSSMRRYGSLNNVRSSVEVAKKKELGGRNLRRPRSVIERKERPVKMHENEKTHSVKMKPESLCSLDLHDENEKTSLRLVKIHENDENMGCGHQSLTRPQSLGRLDLHDDENKKTGFGEMVGQSLTRPQSLCRLDLHDENKKRGLGEMVGQSLTRPQSLCRLNLHEDENEKTSLEEKKKEMEQSKDELNRRVEAFIERVNRQRIFEAKELDFHEEF</sequence>
<accession>A0ACC0C3D4</accession>
<evidence type="ECO:0000313" key="1">
    <source>
        <dbReference type="EMBL" id="KAI5679401.1"/>
    </source>
</evidence>
<name>A0ACC0C3D4_CATRO</name>
<keyword evidence="2" id="KW-1185">Reference proteome</keyword>
<dbReference type="EMBL" id="CM044702">
    <property type="protein sequence ID" value="KAI5679401.1"/>
    <property type="molecule type" value="Genomic_DNA"/>
</dbReference>
<proteinExistence type="predicted"/>